<evidence type="ECO:0000256" key="1">
    <source>
        <dbReference type="ARBA" id="ARBA00006581"/>
    </source>
</evidence>
<evidence type="ECO:0000256" key="3">
    <source>
        <dbReference type="ARBA" id="ARBA00023080"/>
    </source>
</evidence>
<dbReference type="Gene3D" id="2.70.40.10">
    <property type="match status" value="1"/>
</dbReference>
<accession>A0A975ER30</accession>
<dbReference type="PANTHER" id="PTHR11241:SF0">
    <property type="entry name" value="DEOXYURIDINE 5'-TRIPHOSPHATE NUCLEOTIDOHYDROLASE"/>
    <property type="match status" value="1"/>
</dbReference>
<reference evidence="7" key="1">
    <citation type="submission" date="2020-07" db="EMBL/GenBank/DDBJ databases">
        <title>Genome sequences of bacteria associated with the marine, planktonic diatom Thalassiosira profunda strain ECT2AJA-044.</title>
        <authorList>
            <person name="Gargas C.B."/>
            <person name="Roberts W.R."/>
            <person name="Alverson A.J."/>
        </authorList>
    </citation>
    <scope>NUCLEOTIDE SEQUENCE</scope>
    <source>
        <strain evidence="7">ECT2AJA-044</strain>
    </source>
</reference>
<keyword evidence="3 5" id="KW-0546">Nucleotide metabolism</keyword>
<dbReference type="SUPFAM" id="SSF51283">
    <property type="entry name" value="dUTPase-like"/>
    <property type="match status" value="1"/>
</dbReference>
<dbReference type="NCBIfam" id="TIGR00576">
    <property type="entry name" value="dut"/>
    <property type="match status" value="1"/>
</dbReference>
<dbReference type="AlphaFoldDB" id="A0A975ER30"/>
<sequence>MSKQVKFKRTEANADLPLPSYATPGAAAMDLRACLPGGAVTVEPASLVMLSIGFCVELPQGTEMQIRARSGMALKRHLMIPNAPGTIDSDYRGEVKVGLYNYGTESVTLNHGDRIAQAVVADVLQVDCCEVSELSDTERGAGGFGSTGVS</sequence>
<dbReference type="HAMAP" id="MF_00116">
    <property type="entry name" value="dUTPase_bact"/>
    <property type="match status" value="1"/>
</dbReference>
<comment type="caution">
    <text evidence="5">Lacks conserved residue(s) required for the propagation of feature annotation.</text>
</comment>
<dbReference type="InterPro" id="IPR008181">
    <property type="entry name" value="dUTPase"/>
</dbReference>
<evidence type="ECO:0000259" key="6">
    <source>
        <dbReference type="Pfam" id="PF00692"/>
    </source>
</evidence>
<dbReference type="GO" id="GO:0000287">
    <property type="term" value="F:magnesium ion binding"/>
    <property type="evidence" value="ECO:0007669"/>
    <property type="project" value="UniProtKB-UniRule"/>
</dbReference>
<dbReference type="GO" id="GO:0006226">
    <property type="term" value="P:dUMP biosynthetic process"/>
    <property type="evidence" value="ECO:0007669"/>
    <property type="project" value="UniProtKB-UniRule"/>
</dbReference>
<dbReference type="KEGG" id="cact:HZ995_03450"/>
<dbReference type="RefSeq" id="WP_209357288.1">
    <property type="nucleotide sequence ID" value="NZ_CP060010.1"/>
</dbReference>
<feature type="binding site" evidence="5">
    <location>
        <begin position="86"/>
        <end position="88"/>
    </location>
    <ligand>
        <name>substrate</name>
    </ligand>
</feature>
<dbReference type="PANTHER" id="PTHR11241">
    <property type="entry name" value="DEOXYURIDINE 5'-TRIPHOSPHATE NUCLEOTIDOHYDROLASE"/>
    <property type="match status" value="1"/>
</dbReference>
<dbReference type="Pfam" id="PF00692">
    <property type="entry name" value="dUTPase"/>
    <property type="match status" value="1"/>
</dbReference>
<feature type="binding site" evidence="5">
    <location>
        <position position="82"/>
    </location>
    <ligand>
        <name>substrate</name>
    </ligand>
</feature>
<dbReference type="InterPro" id="IPR036157">
    <property type="entry name" value="dUTPase-like_sf"/>
</dbReference>
<name>A0A975ER30_9RHOB</name>
<dbReference type="CDD" id="cd07557">
    <property type="entry name" value="trimeric_dUTPase"/>
    <property type="match status" value="1"/>
</dbReference>
<evidence type="ECO:0000313" key="7">
    <source>
        <dbReference type="EMBL" id="QTN36589.1"/>
    </source>
</evidence>
<evidence type="ECO:0000256" key="2">
    <source>
        <dbReference type="ARBA" id="ARBA00022801"/>
    </source>
</evidence>
<dbReference type="EC" id="3.6.1.23" evidence="5"/>
<organism evidence="7 8">
    <name type="scientific">Cognatishimia activa</name>
    <dbReference type="NCBI Taxonomy" id="1715691"/>
    <lineage>
        <taxon>Bacteria</taxon>
        <taxon>Pseudomonadati</taxon>
        <taxon>Pseudomonadota</taxon>
        <taxon>Alphaproteobacteria</taxon>
        <taxon>Rhodobacterales</taxon>
        <taxon>Paracoccaceae</taxon>
        <taxon>Cognatishimia</taxon>
    </lineage>
</organism>
<dbReference type="InterPro" id="IPR033704">
    <property type="entry name" value="dUTPase_trimeric"/>
</dbReference>
<keyword evidence="2 5" id="KW-0378">Hydrolase</keyword>
<evidence type="ECO:0000313" key="8">
    <source>
        <dbReference type="Proteomes" id="UP000665026"/>
    </source>
</evidence>
<comment type="function">
    <text evidence="5">This enzyme is involved in nucleotide metabolism: it produces dUMP, the immediate precursor of thymidine nucleotides and it decreases the intracellular concentration of dUTP so that uracil cannot be incorporated into DNA.</text>
</comment>
<dbReference type="InterPro" id="IPR029054">
    <property type="entry name" value="dUTPase-like"/>
</dbReference>
<dbReference type="GO" id="GO:0004170">
    <property type="term" value="F:dUTP diphosphatase activity"/>
    <property type="evidence" value="ECO:0007669"/>
    <property type="project" value="UniProtKB-UniRule"/>
</dbReference>
<proteinExistence type="inferred from homology"/>
<gene>
    <name evidence="5 7" type="primary">dut</name>
    <name evidence="7" type="ORF">HZ995_03450</name>
</gene>
<feature type="domain" description="dUTPase-like" evidence="6">
    <location>
        <begin position="16"/>
        <end position="148"/>
    </location>
</feature>
<dbReference type="GO" id="GO:0046081">
    <property type="term" value="P:dUTP catabolic process"/>
    <property type="evidence" value="ECO:0007669"/>
    <property type="project" value="InterPro"/>
</dbReference>
<dbReference type="Proteomes" id="UP000665026">
    <property type="component" value="Chromosome"/>
</dbReference>
<feature type="binding site" evidence="5">
    <location>
        <begin position="69"/>
        <end position="71"/>
    </location>
    <ligand>
        <name>substrate</name>
    </ligand>
</feature>
<comment type="similarity">
    <text evidence="1 5">Belongs to the dUTPase family.</text>
</comment>
<evidence type="ECO:0000256" key="5">
    <source>
        <dbReference type="HAMAP-Rule" id="MF_00116"/>
    </source>
</evidence>
<comment type="pathway">
    <text evidence="5">Pyrimidine metabolism; dUMP biosynthesis; dUMP from dCTP (dUTP route): step 2/2.</text>
</comment>
<keyword evidence="5" id="KW-0479">Metal-binding</keyword>
<protein>
    <recommendedName>
        <fullName evidence="5">Deoxyuridine 5'-triphosphate nucleotidohydrolase</fullName>
        <shortName evidence="5">dUTPase</shortName>
        <ecNumber evidence="5">3.6.1.23</ecNumber>
    </recommendedName>
    <alternativeName>
        <fullName evidence="5">dUTP pyrophosphatase</fullName>
    </alternativeName>
</protein>
<keyword evidence="5" id="KW-0460">Magnesium</keyword>
<evidence type="ECO:0000256" key="4">
    <source>
        <dbReference type="ARBA" id="ARBA00047686"/>
    </source>
</evidence>
<dbReference type="EMBL" id="CP060010">
    <property type="protein sequence ID" value="QTN36589.1"/>
    <property type="molecule type" value="Genomic_DNA"/>
</dbReference>
<comment type="cofactor">
    <cofactor evidence="5">
        <name>Mg(2+)</name>
        <dbReference type="ChEBI" id="CHEBI:18420"/>
    </cofactor>
</comment>
<comment type="catalytic activity">
    <reaction evidence="4 5">
        <text>dUTP + H2O = dUMP + diphosphate + H(+)</text>
        <dbReference type="Rhea" id="RHEA:10248"/>
        <dbReference type="ChEBI" id="CHEBI:15377"/>
        <dbReference type="ChEBI" id="CHEBI:15378"/>
        <dbReference type="ChEBI" id="CHEBI:33019"/>
        <dbReference type="ChEBI" id="CHEBI:61555"/>
        <dbReference type="ChEBI" id="CHEBI:246422"/>
        <dbReference type="EC" id="3.6.1.23"/>
    </reaction>
</comment>
<dbReference type="NCBIfam" id="NF001862">
    <property type="entry name" value="PRK00601.1"/>
    <property type="match status" value="1"/>
</dbReference>